<feature type="region of interest" description="Disordered" evidence="1">
    <location>
        <begin position="51"/>
        <end position="81"/>
    </location>
</feature>
<accession>A0AAW1U3N6</accession>
<proteinExistence type="predicted"/>
<protein>
    <submittedName>
        <fullName evidence="2">Uncharacterized protein</fullName>
    </submittedName>
</protein>
<evidence type="ECO:0000313" key="2">
    <source>
        <dbReference type="EMBL" id="KAK9878307.1"/>
    </source>
</evidence>
<gene>
    <name evidence="2" type="ORF">WA026_021322</name>
</gene>
<reference evidence="2 3" key="1">
    <citation type="submission" date="2023-03" db="EMBL/GenBank/DDBJ databases">
        <title>Genome insight into feeding habits of ladybird beetles.</title>
        <authorList>
            <person name="Li H.-S."/>
            <person name="Huang Y.-H."/>
            <person name="Pang H."/>
        </authorList>
    </citation>
    <scope>NUCLEOTIDE SEQUENCE [LARGE SCALE GENOMIC DNA]</scope>
    <source>
        <strain evidence="2">SYSU_2023b</strain>
        <tissue evidence="2">Whole body</tissue>
    </source>
</reference>
<evidence type="ECO:0000313" key="3">
    <source>
        <dbReference type="Proteomes" id="UP001431783"/>
    </source>
</evidence>
<sequence length="179" mass="21403">MTSGEEERKYTACILDGFIHLMNLGVNIDKFLQELSTELSKKKAEMMKENHIMKNKTNKRQLDTENSEETKQDTYELPKKTVRNEKSIEKLAETKTQNRYEILEEEDMMEYNEIEQNNTKQSKEYQRHDIAMPKQDKIPPVVEGQIAVDHSQQNYEASRYPIYEGKKYKRRYQHNFRIS</sequence>
<dbReference type="EMBL" id="JARQZJ010000046">
    <property type="protein sequence ID" value="KAK9878307.1"/>
    <property type="molecule type" value="Genomic_DNA"/>
</dbReference>
<name>A0AAW1U3N6_9CUCU</name>
<keyword evidence="3" id="KW-1185">Reference proteome</keyword>
<evidence type="ECO:0000256" key="1">
    <source>
        <dbReference type="SAM" id="MobiDB-lite"/>
    </source>
</evidence>
<feature type="compositionally biased region" description="Basic and acidic residues" evidence="1">
    <location>
        <begin position="60"/>
        <end position="81"/>
    </location>
</feature>
<organism evidence="2 3">
    <name type="scientific">Henosepilachna vigintioctopunctata</name>
    <dbReference type="NCBI Taxonomy" id="420089"/>
    <lineage>
        <taxon>Eukaryota</taxon>
        <taxon>Metazoa</taxon>
        <taxon>Ecdysozoa</taxon>
        <taxon>Arthropoda</taxon>
        <taxon>Hexapoda</taxon>
        <taxon>Insecta</taxon>
        <taxon>Pterygota</taxon>
        <taxon>Neoptera</taxon>
        <taxon>Endopterygota</taxon>
        <taxon>Coleoptera</taxon>
        <taxon>Polyphaga</taxon>
        <taxon>Cucujiformia</taxon>
        <taxon>Coccinelloidea</taxon>
        <taxon>Coccinellidae</taxon>
        <taxon>Epilachninae</taxon>
        <taxon>Epilachnini</taxon>
        <taxon>Henosepilachna</taxon>
    </lineage>
</organism>
<dbReference type="AlphaFoldDB" id="A0AAW1U3N6"/>
<comment type="caution">
    <text evidence="2">The sequence shown here is derived from an EMBL/GenBank/DDBJ whole genome shotgun (WGS) entry which is preliminary data.</text>
</comment>
<dbReference type="Proteomes" id="UP001431783">
    <property type="component" value="Unassembled WGS sequence"/>
</dbReference>